<dbReference type="Pfam" id="PF08882">
    <property type="entry name" value="Acetone_carb_G"/>
    <property type="match status" value="1"/>
</dbReference>
<proteinExistence type="predicted"/>
<keyword evidence="2" id="KW-1185">Reference proteome</keyword>
<evidence type="ECO:0008006" key="3">
    <source>
        <dbReference type="Google" id="ProtNLM"/>
    </source>
</evidence>
<organism evidence="1 2">
    <name type="scientific">Helicobacter gastrofelis</name>
    <dbReference type="NCBI Taxonomy" id="2849642"/>
    <lineage>
        <taxon>Bacteria</taxon>
        <taxon>Pseudomonadati</taxon>
        <taxon>Campylobacterota</taxon>
        <taxon>Epsilonproteobacteria</taxon>
        <taxon>Campylobacterales</taxon>
        <taxon>Helicobacteraceae</taxon>
        <taxon>Helicobacter</taxon>
    </lineage>
</organism>
<accession>A0ABM7SDV9</accession>
<dbReference type="Proteomes" id="UP000826146">
    <property type="component" value="Chromosome"/>
</dbReference>
<dbReference type="InterPro" id="IPR016750">
    <property type="entry name" value="Aceto_COase_bsu/gsu"/>
</dbReference>
<dbReference type="EMBL" id="AP024819">
    <property type="protein sequence ID" value="BCZ18952.1"/>
    <property type="molecule type" value="Genomic_DNA"/>
</dbReference>
<name>A0ABM7SDV9_9HELI</name>
<evidence type="ECO:0000313" key="2">
    <source>
        <dbReference type="Proteomes" id="UP000826146"/>
    </source>
</evidence>
<reference evidence="1 2" key="1">
    <citation type="submission" date="2021-07" db="EMBL/GenBank/DDBJ databases">
        <title>Novel Helicobacter sp. Isolated from a cat.</title>
        <authorList>
            <person name="Rimbara E."/>
            <person name="Suzuki M."/>
        </authorList>
    </citation>
    <scope>NUCLEOTIDE SEQUENCE [LARGE SCALE GENOMIC DNA]</scope>
    <source>
        <strain evidence="2">NHP19-012</strain>
    </source>
</reference>
<protein>
    <recommendedName>
        <fullName evidence="3">Acetone carboxylase gamma subunit</fullName>
    </recommendedName>
</protein>
<evidence type="ECO:0000313" key="1">
    <source>
        <dbReference type="EMBL" id="BCZ18952.1"/>
    </source>
</evidence>
<gene>
    <name evidence="1" type="ORF">NHP190012_05940</name>
</gene>
<sequence>MRVPMTEYLMIDLNSERWLCRVCGHDFGDARDTYKKGTLIYDRNPEEIHPPILDPKRYQYTFSPDPKFCRIYEYYCPTCGTQIETEYVPPNYPPPLTCFGTLTTLKGVGKRSGKTPKPACIMDPVRTPKPICGLSLTKSKERA</sequence>
<dbReference type="RefSeq" id="WP_260321681.1">
    <property type="nucleotide sequence ID" value="NZ_AP024819.1"/>
</dbReference>